<dbReference type="EMBL" id="CP014796">
    <property type="protein sequence ID" value="APX24138.1"/>
    <property type="molecule type" value="Genomic_DNA"/>
</dbReference>
<evidence type="ECO:0000313" key="1">
    <source>
        <dbReference type="EMBL" id="APX24138.1"/>
    </source>
</evidence>
<evidence type="ECO:0000313" key="2">
    <source>
        <dbReference type="Proteomes" id="UP000186559"/>
    </source>
</evidence>
<dbReference type="AlphaFoldDB" id="A0A1U7D7Q2"/>
<name>A0A1U7D7Q2_9RHOB</name>
<protein>
    <submittedName>
        <fullName evidence="1">Uncharacterized protein</fullName>
    </submittedName>
</protein>
<keyword evidence="2" id="KW-1185">Reference proteome</keyword>
<gene>
    <name evidence="1" type="ORF">Ga0080559_TMP3342</name>
</gene>
<accession>A0A1U7D7Q2</accession>
<dbReference type="KEGG" id="tpro:Ga0080559_TMP3342"/>
<dbReference type="Proteomes" id="UP000186559">
    <property type="component" value="Chromosome"/>
</dbReference>
<sequence>MTGRGENFLYRSDSRMNWTHPASLRFTRTRPLTTDKDQTR</sequence>
<reference evidence="1 2" key="1">
    <citation type="submission" date="2016-03" db="EMBL/GenBank/DDBJ databases">
        <title>Deep-sea bacteria in the southern Pacific.</title>
        <authorList>
            <person name="Tang K."/>
        </authorList>
    </citation>
    <scope>NUCLEOTIDE SEQUENCE [LARGE SCALE GENOMIC DNA]</scope>
    <source>
        <strain evidence="1 2">JLT2016</strain>
    </source>
</reference>
<proteinExistence type="predicted"/>
<organism evidence="1 2">
    <name type="scientific">Salipiger profundus</name>
    <dbReference type="NCBI Taxonomy" id="1229727"/>
    <lineage>
        <taxon>Bacteria</taxon>
        <taxon>Pseudomonadati</taxon>
        <taxon>Pseudomonadota</taxon>
        <taxon>Alphaproteobacteria</taxon>
        <taxon>Rhodobacterales</taxon>
        <taxon>Roseobacteraceae</taxon>
        <taxon>Salipiger</taxon>
    </lineage>
</organism>